<dbReference type="NCBIfam" id="TIGR01097">
    <property type="entry name" value="PhnE"/>
    <property type="match status" value="1"/>
</dbReference>
<evidence type="ECO:0000259" key="9">
    <source>
        <dbReference type="PROSITE" id="PS50928"/>
    </source>
</evidence>
<evidence type="ECO:0000256" key="1">
    <source>
        <dbReference type="ARBA" id="ARBA00004651"/>
    </source>
</evidence>
<dbReference type="InterPro" id="IPR000515">
    <property type="entry name" value="MetI-like"/>
</dbReference>
<dbReference type="CDD" id="cd06261">
    <property type="entry name" value="TM_PBP2"/>
    <property type="match status" value="1"/>
</dbReference>
<dbReference type="Gene3D" id="1.10.3720.10">
    <property type="entry name" value="MetI-like"/>
    <property type="match status" value="1"/>
</dbReference>
<evidence type="ECO:0000313" key="11">
    <source>
        <dbReference type="Proteomes" id="UP000025047"/>
    </source>
</evidence>
<feature type="region of interest" description="Disordered" evidence="8">
    <location>
        <begin position="1"/>
        <end position="30"/>
    </location>
</feature>
<gene>
    <name evidence="10" type="ORF">Lokhon_00039</name>
</gene>
<dbReference type="PANTHER" id="PTHR30043:SF1">
    <property type="entry name" value="ABC TRANSPORT SYSTEM PERMEASE PROTEIN P69"/>
    <property type="match status" value="1"/>
</dbReference>
<keyword evidence="3" id="KW-1003">Cell membrane</keyword>
<dbReference type="HOGENOM" id="CLU_064254_1_1_5"/>
<keyword evidence="11" id="KW-1185">Reference proteome</keyword>
<feature type="transmembrane region" description="Helical" evidence="7">
    <location>
        <begin position="44"/>
        <end position="62"/>
    </location>
</feature>
<dbReference type="InterPro" id="IPR005769">
    <property type="entry name" value="PhnE/PtxC"/>
</dbReference>
<keyword evidence="6 7" id="KW-0472">Membrane</keyword>
<evidence type="ECO:0000256" key="3">
    <source>
        <dbReference type="ARBA" id="ARBA00022475"/>
    </source>
</evidence>
<dbReference type="GO" id="GO:0005886">
    <property type="term" value="C:plasma membrane"/>
    <property type="evidence" value="ECO:0007669"/>
    <property type="project" value="UniProtKB-SubCell"/>
</dbReference>
<reference evidence="10 11" key="1">
    <citation type="submission" date="2013-03" db="EMBL/GenBank/DDBJ databases">
        <authorList>
            <person name="Fiebig A."/>
            <person name="Goeker M."/>
            <person name="Klenk H.-P.P."/>
        </authorList>
    </citation>
    <scope>NUCLEOTIDE SEQUENCE [LARGE SCALE GENOMIC DNA]</scope>
    <source>
        <strain evidence="10 11">DSM 17492</strain>
        <plasmid evidence="10 11">pLokhon01</plasmid>
    </source>
</reference>
<protein>
    <submittedName>
        <fullName evidence="10">Phosphonate ABC transporter permease protein phnE2</fullName>
    </submittedName>
</protein>
<dbReference type="InterPro" id="IPR035906">
    <property type="entry name" value="MetI-like_sf"/>
</dbReference>
<dbReference type="OrthoDB" id="8557224at2"/>
<dbReference type="PROSITE" id="PS50928">
    <property type="entry name" value="ABC_TM1"/>
    <property type="match status" value="1"/>
</dbReference>
<accession>A0A017H7F1</accession>
<evidence type="ECO:0000313" key="10">
    <source>
        <dbReference type="EMBL" id="EYD70457.1"/>
    </source>
</evidence>
<dbReference type="GO" id="GO:0015416">
    <property type="term" value="F:ABC-type phosphonate transporter activity"/>
    <property type="evidence" value="ECO:0007669"/>
    <property type="project" value="InterPro"/>
</dbReference>
<keyword evidence="2 7" id="KW-0813">Transport</keyword>
<evidence type="ECO:0000256" key="4">
    <source>
        <dbReference type="ARBA" id="ARBA00022692"/>
    </source>
</evidence>
<feature type="transmembrane region" description="Helical" evidence="7">
    <location>
        <begin position="133"/>
        <end position="157"/>
    </location>
</feature>
<evidence type="ECO:0000256" key="6">
    <source>
        <dbReference type="ARBA" id="ARBA00023136"/>
    </source>
</evidence>
<comment type="subcellular location">
    <subcellularLocation>
        <location evidence="1 7">Cell membrane</location>
        <topology evidence="1 7">Multi-pass membrane protein</topology>
    </subcellularLocation>
</comment>
<dbReference type="PANTHER" id="PTHR30043">
    <property type="entry name" value="PHOSPHONATES TRANSPORT SYSTEM PERMEASE PROTEIN"/>
    <property type="match status" value="1"/>
</dbReference>
<evidence type="ECO:0000256" key="5">
    <source>
        <dbReference type="ARBA" id="ARBA00022989"/>
    </source>
</evidence>
<evidence type="ECO:0000256" key="2">
    <source>
        <dbReference type="ARBA" id="ARBA00022448"/>
    </source>
</evidence>
<feature type="transmembrane region" description="Helical" evidence="7">
    <location>
        <begin position="163"/>
        <end position="181"/>
    </location>
</feature>
<feature type="transmembrane region" description="Helical" evidence="7">
    <location>
        <begin position="106"/>
        <end position="126"/>
    </location>
</feature>
<name>A0A017H7F1_9RHOB</name>
<organism evidence="10 11">
    <name type="scientific">Limimaricola hongkongensis DSM 17492</name>
    <dbReference type="NCBI Taxonomy" id="1122180"/>
    <lineage>
        <taxon>Bacteria</taxon>
        <taxon>Pseudomonadati</taxon>
        <taxon>Pseudomonadota</taxon>
        <taxon>Alphaproteobacteria</taxon>
        <taxon>Rhodobacterales</taxon>
        <taxon>Paracoccaceae</taxon>
        <taxon>Limimaricola</taxon>
    </lineage>
</organism>
<comment type="similarity">
    <text evidence="7">Belongs to the binding-protein-dependent transport system permease family.</text>
</comment>
<proteinExistence type="inferred from homology"/>
<feature type="domain" description="ABC transmembrane type-1" evidence="9">
    <location>
        <begin position="100"/>
        <end position="282"/>
    </location>
</feature>
<evidence type="ECO:0000256" key="8">
    <source>
        <dbReference type="SAM" id="MobiDB-lite"/>
    </source>
</evidence>
<keyword evidence="4 7" id="KW-0812">Transmembrane</keyword>
<feature type="transmembrane region" description="Helical" evidence="7">
    <location>
        <begin position="236"/>
        <end position="257"/>
    </location>
</feature>
<dbReference type="PATRIC" id="fig|1122180.6.peg.39"/>
<dbReference type="RefSeq" id="WP_017929890.1">
    <property type="nucleotide sequence ID" value="NZ_CM002675.1"/>
</dbReference>
<dbReference type="Proteomes" id="UP000025047">
    <property type="component" value="Plasmid pLokhon01"/>
</dbReference>
<keyword evidence="10" id="KW-0614">Plasmid</keyword>
<comment type="caution">
    <text evidence="10">The sequence shown here is derived from an EMBL/GenBank/DDBJ whole genome shotgun (WGS) entry which is preliminary data.</text>
</comment>
<dbReference type="Pfam" id="PF00528">
    <property type="entry name" value="BPD_transp_1"/>
    <property type="match status" value="1"/>
</dbReference>
<feature type="transmembrane region" description="Helical" evidence="7">
    <location>
        <begin position="263"/>
        <end position="281"/>
    </location>
</feature>
<evidence type="ECO:0000256" key="7">
    <source>
        <dbReference type="RuleBase" id="RU363032"/>
    </source>
</evidence>
<keyword evidence="5 7" id="KW-1133">Transmembrane helix</keyword>
<dbReference type="SUPFAM" id="SSF161098">
    <property type="entry name" value="MetI-like"/>
    <property type="match status" value="1"/>
</dbReference>
<geneLocation type="plasmid" evidence="10 11">
    <name>pLokhon01</name>
</geneLocation>
<sequence>MSPARIDGPTSGPDVPAGAAGGATSGATAPRDHWRKPSFIANPVARWLVYGGAILYVVWTLGTLPIDWPRVAEGVERAGRIFGGAFPPSFERSGLLIDGFLESLKIAILATFGGVLLSIPIAFMAARNIVPRAVFYLGRAIIIVARSFHPVIVAIIFVKAVGFGPLAGVLTLIVYSIGFVAKMLAERIEEIDFGQVEAMRAAGAPYLSTLIYAVVPQIMPRQVGLTIYQLDSNLRASAVVGIVGAGGIGSTLANAFGRYDYDFALAITMVIVGAILLSEAVSGQIRKRL</sequence>
<dbReference type="EMBL" id="APGJ01000009">
    <property type="protein sequence ID" value="EYD70457.1"/>
    <property type="molecule type" value="Genomic_DNA"/>
</dbReference>
<dbReference type="AlphaFoldDB" id="A0A017H7F1"/>